<sequence>MTQQAPYSNQKFNQTLSTEQLNQIIEAILEGKYSWACVLLLRCSGYNPVQYIPYRTYNRLLKENCQFGNTSSGESNKSYHVNNSPRTKSNGTSGNHLSLISDLPYVEDLSEQNKPIRGGELRSFASNLPLKWLSKFKGFFGE</sequence>
<accession>A0A6J4IYG6</accession>
<dbReference type="NCBIfam" id="NF037966">
    <property type="entry name" value="HetP_family"/>
    <property type="match status" value="1"/>
</dbReference>
<gene>
    <name evidence="2" type="ORF">AVDCRST_MAG92-2608</name>
</gene>
<organism evidence="2">
    <name type="scientific">uncultured Coleofasciculus sp</name>
    <dbReference type="NCBI Taxonomy" id="1267456"/>
    <lineage>
        <taxon>Bacteria</taxon>
        <taxon>Bacillati</taxon>
        <taxon>Cyanobacteriota</taxon>
        <taxon>Cyanophyceae</taxon>
        <taxon>Coleofasciculales</taxon>
        <taxon>Coleofasciculaceae</taxon>
        <taxon>Coleofasciculus</taxon>
        <taxon>environmental samples</taxon>
    </lineage>
</organism>
<dbReference type="EMBL" id="CADCTM010000401">
    <property type="protein sequence ID" value="CAA9263767.1"/>
    <property type="molecule type" value="Genomic_DNA"/>
</dbReference>
<dbReference type="InterPro" id="IPR049598">
    <property type="entry name" value="HetP-like"/>
</dbReference>
<evidence type="ECO:0000313" key="2">
    <source>
        <dbReference type="EMBL" id="CAA9263767.1"/>
    </source>
</evidence>
<dbReference type="AlphaFoldDB" id="A0A6J4IYG6"/>
<evidence type="ECO:0000256" key="1">
    <source>
        <dbReference type="SAM" id="MobiDB-lite"/>
    </source>
</evidence>
<protein>
    <submittedName>
        <fullName evidence="2">Heterocyst differentiation protein HetP</fullName>
    </submittedName>
</protein>
<feature type="region of interest" description="Disordered" evidence="1">
    <location>
        <begin position="69"/>
        <end position="96"/>
    </location>
</feature>
<reference evidence="2" key="1">
    <citation type="submission" date="2020-02" db="EMBL/GenBank/DDBJ databases">
        <authorList>
            <person name="Meier V. D."/>
        </authorList>
    </citation>
    <scope>NUCLEOTIDE SEQUENCE</scope>
    <source>
        <strain evidence="2">AVDCRST_MAG92</strain>
    </source>
</reference>
<proteinExistence type="predicted"/>
<name>A0A6J4IYG6_9CYAN</name>